<evidence type="ECO:0000313" key="7">
    <source>
        <dbReference type="Proteomes" id="UP001166571"/>
    </source>
</evidence>
<dbReference type="Proteomes" id="UP001166571">
    <property type="component" value="Unassembled WGS sequence"/>
</dbReference>
<dbReference type="RefSeq" id="WP_222136284.1">
    <property type="nucleotide sequence ID" value="NZ_JAILXK010000001.1"/>
</dbReference>
<evidence type="ECO:0000313" key="6">
    <source>
        <dbReference type="EMBL" id="MBY4637052.1"/>
    </source>
</evidence>
<name>A0ABS7ME51_9SPHN</name>
<feature type="transmembrane region" description="Helical" evidence="4">
    <location>
        <begin position="49"/>
        <end position="68"/>
    </location>
</feature>
<keyword evidence="4" id="KW-1133">Transmembrane helix</keyword>
<dbReference type="PROSITE" id="PS50887">
    <property type="entry name" value="GGDEF"/>
    <property type="match status" value="1"/>
</dbReference>
<dbReference type="EMBL" id="JAILXK010000001">
    <property type="protein sequence ID" value="MBY4637052.1"/>
    <property type="molecule type" value="Genomic_DNA"/>
</dbReference>
<dbReference type="InterPro" id="IPR050469">
    <property type="entry name" value="Diguanylate_Cyclase"/>
</dbReference>
<gene>
    <name evidence="6" type="ORF">K5P26_07870</name>
</gene>
<comment type="catalytic activity">
    <reaction evidence="2">
        <text>2 GTP = 3',3'-c-di-GMP + 2 diphosphate</text>
        <dbReference type="Rhea" id="RHEA:24898"/>
        <dbReference type="ChEBI" id="CHEBI:33019"/>
        <dbReference type="ChEBI" id="CHEBI:37565"/>
        <dbReference type="ChEBI" id="CHEBI:58805"/>
        <dbReference type="EC" id="2.7.7.65"/>
    </reaction>
</comment>
<dbReference type="InterPro" id="IPR000160">
    <property type="entry name" value="GGDEF_dom"/>
</dbReference>
<dbReference type="PANTHER" id="PTHR45138:SF9">
    <property type="entry name" value="DIGUANYLATE CYCLASE DGCM-RELATED"/>
    <property type="match status" value="1"/>
</dbReference>
<evidence type="ECO:0000259" key="5">
    <source>
        <dbReference type="PROSITE" id="PS50887"/>
    </source>
</evidence>
<dbReference type="SUPFAM" id="SSF55073">
    <property type="entry name" value="Nucleotide cyclase"/>
    <property type="match status" value="1"/>
</dbReference>
<evidence type="ECO:0000256" key="2">
    <source>
        <dbReference type="ARBA" id="ARBA00034247"/>
    </source>
</evidence>
<dbReference type="CDD" id="cd01949">
    <property type="entry name" value="GGDEF"/>
    <property type="match status" value="1"/>
</dbReference>
<keyword evidence="4" id="KW-0472">Membrane</keyword>
<evidence type="ECO:0000256" key="3">
    <source>
        <dbReference type="SAM" id="MobiDB-lite"/>
    </source>
</evidence>
<keyword evidence="4" id="KW-0812">Transmembrane</keyword>
<reference evidence="6" key="1">
    <citation type="submission" date="2021-08" db="EMBL/GenBank/DDBJ databases">
        <title>Sphingopyxis panaciterrulae sp. nov., isolated from the surface water of the Yellow Sea.</title>
        <authorList>
            <person name="Gao Z."/>
            <person name="Zhang D."/>
            <person name="Zhang A."/>
        </authorList>
    </citation>
    <scope>NUCLEOTIDE SEQUENCE</scope>
    <source>
        <strain evidence="6">XHP0097</strain>
    </source>
</reference>
<feature type="region of interest" description="Disordered" evidence="3">
    <location>
        <begin position="292"/>
        <end position="312"/>
    </location>
</feature>
<dbReference type="PANTHER" id="PTHR45138">
    <property type="entry name" value="REGULATORY COMPONENTS OF SENSORY TRANSDUCTION SYSTEM"/>
    <property type="match status" value="1"/>
</dbReference>
<evidence type="ECO:0000256" key="1">
    <source>
        <dbReference type="ARBA" id="ARBA00012528"/>
    </source>
</evidence>
<dbReference type="Gene3D" id="3.30.70.270">
    <property type="match status" value="1"/>
</dbReference>
<sequence>MLAPRSITVFKGISRLAYSTLRISRLQAWALVALLTAFAAVGDLVSGKDIWFGPVYLFVLCVATWLLGWAVGHGVGIFCMILTFIINGASLYPYATSAFSLDLVMRFVAMSIILSAIAAVRGAYMREWWLARIDSMTGALNRQAFFEFGELMCDAGSWRVMLFADLDGFKAINDGEGHAVGDQCLKDFARSIRASIRKADIFARMGGDEFVIFMSVKGKATGPAVAERLHRVMNSVPSPAQRDLRSSVGALIIPPGRASLDDLVRQADDLMYSAKAIGAGLRIGDAHTTASTTSKARARAAPRPTILFDAPTPSFTYERRASPLP</sequence>
<dbReference type="NCBIfam" id="TIGR00254">
    <property type="entry name" value="GGDEF"/>
    <property type="match status" value="1"/>
</dbReference>
<accession>A0ABS7ME51</accession>
<dbReference type="Pfam" id="PF00990">
    <property type="entry name" value="GGDEF"/>
    <property type="match status" value="1"/>
</dbReference>
<protein>
    <recommendedName>
        <fullName evidence="1">diguanylate cyclase</fullName>
        <ecNumber evidence="1">2.7.7.65</ecNumber>
    </recommendedName>
</protein>
<feature type="compositionally biased region" description="Low complexity" evidence="3">
    <location>
        <begin position="292"/>
        <end position="305"/>
    </location>
</feature>
<keyword evidence="7" id="KW-1185">Reference proteome</keyword>
<dbReference type="InterPro" id="IPR029787">
    <property type="entry name" value="Nucleotide_cyclase"/>
</dbReference>
<feature type="domain" description="GGDEF" evidence="5">
    <location>
        <begin position="157"/>
        <end position="286"/>
    </location>
</feature>
<dbReference type="InterPro" id="IPR043128">
    <property type="entry name" value="Rev_trsase/Diguanyl_cyclase"/>
</dbReference>
<evidence type="ECO:0000256" key="4">
    <source>
        <dbReference type="SAM" id="Phobius"/>
    </source>
</evidence>
<proteinExistence type="predicted"/>
<feature type="transmembrane region" description="Helical" evidence="4">
    <location>
        <begin position="75"/>
        <end position="95"/>
    </location>
</feature>
<dbReference type="EC" id="2.7.7.65" evidence="1"/>
<comment type="caution">
    <text evidence="6">The sequence shown here is derived from an EMBL/GenBank/DDBJ whole genome shotgun (WGS) entry which is preliminary data.</text>
</comment>
<dbReference type="SMART" id="SM00267">
    <property type="entry name" value="GGDEF"/>
    <property type="match status" value="1"/>
</dbReference>
<feature type="transmembrane region" description="Helical" evidence="4">
    <location>
        <begin position="107"/>
        <end position="124"/>
    </location>
</feature>
<organism evidence="6 7">
    <name type="scientific">Sphingopyxis jiangsuensis</name>
    <dbReference type="NCBI Taxonomy" id="2871171"/>
    <lineage>
        <taxon>Bacteria</taxon>
        <taxon>Pseudomonadati</taxon>
        <taxon>Pseudomonadota</taxon>
        <taxon>Alphaproteobacteria</taxon>
        <taxon>Sphingomonadales</taxon>
        <taxon>Sphingomonadaceae</taxon>
        <taxon>Sphingopyxis</taxon>
    </lineage>
</organism>